<evidence type="ECO:0000313" key="2">
    <source>
        <dbReference type="Proteomes" id="UP000009005"/>
    </source>
</evidence>
<dbReference type="HOGENOM" id="CLU_139120_0_0_14"/>
<name>I6YB37_MYCWM</name>
<sequence length="132" mass="15124">MESDEESNSLASNWSPSVFPFQENRDLTSSKDIVTQHSEYVEKLLSPIKEIGYYYPEDQSLTLDRSQFCHYLLSGCKVSKALQRLLQNIEFDLAGMEKFQLSTLLSGGKGQVFEVKNTSKILEFSERSKKKK</sequence>
<dbReference type="KEGG" id="mwe:WEN_01975"/>
<dbReference type="AlphaFoldDB" id="I6YB37"/>
<protein>
    <submittedName>
        <fullName evidence="1">Uncharacterized protein</fullName>
    </submittedName>
</protein>
<proteinExistence type="predicted"/>
<dbReference type="EMBL" id="CP003703">
    <property type="protein sequence ID" value="AFN65186.1"/>
    <property type="molecule type" value="Genomic_DNA"/>
</dbReference>
<organism evidence="1 2">
    <name type="scientific">Mycoplasma wenyonii (strain Massachusetts)</name>
    <name type="common">Eperythrozoon wenyonii</name>
    <dbReference type="NCBI Taxonomy" id="1197325"/>
    <lineage>
        <taxon>Bacteria</taxon>
        <taxon>Bacillati</taxon>
        <taxon>Mycoplasmatota</taxon>
        <taxon>Mollicutes</taxon>
        <taxon>Mycoplasmataceae</taxon>
        <taxon>Mycoplasma</taxon>
    </lineage>
</organism>
<dbReference type="Proteomes" id="UP000009005">
    <property type="component" value="Chromosome"/>
</dbReference>
<keyword evidence="2" id="KW-1185">Reference proteome</keyword>
<gene>
    <name evidence="1" type="ordered locus">WEN_01975</name>
</gene>
<accession>I6YB37</accession>
<reference evidence="1 2" key="1">
    <citation type="journal article" date="2012" name="J. Bacteriol.">
        <title>Complete genome sequence of Mycoplasma wenyonii strain Massachusetts.</title>
        <authorList>
            <person name="Dos Santos A.P."/>
            <person name="Guimaraes A.M."/>
            <person name="do Nascimento N.C."/>
            <person name="Sanmiguel P.J."/>
            <person name="Messick J.B."/>
        </authorList>
    </citation>
    <scope>NUCLEOTIDE SEQUENCE [LARGE SCALE GENOMIC DNA]</scope>
    <source>
        <strain evidence="1 2">Massachusetts</strain>
    </source>
</reference>
<dbReference type="STRING" id="1197325.WEN_01975"/>
<dbReference type="PATRIC" id="fig|1197325.3.peg.426"/>
<evidence type="ECO:0000313" key="1">
    <source>
        <dbReference type="EMBL" id="AFN65186.1"/>
    </source>
</evidence>